<reference evidence="2" key="1">
    <citation type="journal article" date="2017" name="Nat. Microbiol.">
        <title>Global analysis of biosynthetic gene clusters reveals vast potential of secondary metabolite production in Penicillium species.</title>
        <authorList>
            <person name="Nielsen J.C."/>
            <person name="Grijseels S."/>
            <person name="Prigent S."/>
            <person name="Ji B."/>
            <person name="Dainat J."/>
            <person name="Nielsen K.F."/>
            <person name="Frisvad J.C."/>
            <person name="Workman M."/>
            <person name="Nielsen J."/>
        </authorList>
    </citation>
    <scope>NUCLEOTIDE SEQUENCE [LARGE SCALE GENOMIC DNA]</scope>
    <source>
        <strain evidence="2">IBT 29525</strain>
    </source>
</reference>
<accession>A0A1V6QT88</accession>
<sequence>MGSESQDHQGPHCGSGGLSTAPVEHQIIVPILHPSILLLTKLLPWKEDQAIQVARHMRARTDLTDIRTILQWLVDKKARIDFSGLPGIPKGKLMRLLGRLYRAEQRARPYLSLTLSADEMCDALTADETK</sequence>
<protein>
    <submittedName>
        <fullName evidence="1">Uncharacterized protein</fullName>
    </submittedName>
</protein>
<dbReference type="AlphaFoldDB" id="A0A1V6QT88"/>
<evidence type="ECO:0000313" key="1">
    <source>
        <dbReference type="EMBL" id="OQD92146.1"/>
    </source>
</evidence>
<dbReference type="Proteomes" id="UP000191612">
    <property type="component" value="Unassembled WGS sequence"/>
</dbReference>
<proteinExistence type="predicted"/>
<comment type="caution">
    <text evidence="1">The sequence shown here is derived from an EMBL/GenBank/DDBJ whole genome shotgun (WGS) entry which is preliminary data.</text>
</comment>
<dbReference type="STRING" id="60172.A0A1V6QT88"/>
<evidence type="ECO:0000313" key="2">
    <source>
        <dbReference type="Proteomes" id="UP000191612"/>
    </source>
</evidence>
<name>A0A1V6QT88_9EURO</name>
<keyword evidence="2" id="KW-1185">Reference proteome</keyword>
<organism evidence="1 2">
    <name type="scientific">Penicillium solitum</name>
    <dbReference type="NCBI Taxonomy" id="60172"/>
    <lineage>
        <taxon>Eukaryota</taxon>
        <taxon>Fungi</taxon>
        <taxon>Dikarya</taxon>
        <taxon>Ascomycota</taxon>
        <taxon>Pezizomycotina</taxon>
        <taxon>Eurotiomycetes</taxon>
        <taxon>Eurotiomycetidae</taxon>
        <taxon>Eurotiales</taxon>
        <taxon>Aspergillaceae</taxon>
        <taxon>Penicillium</taxon>
    </lineage>
</organism>
<dbReference type="EMBL" id="MDYO01000044">
    <property type="protein sequence ID" value="OQD92146.1"/>
    <property type="molecule type" value="Genomic_DNA"/>
</dbReference>
<gene>
    <name evidence="1" type="ORF">PENSOL_c044G01953</name>
</gene>